<keyword evidence="1" id="KW-0535">Nitrogen fixation</keyword>
<reference evidence="3 4" key="1">
    <citation type="submission" date="2018-01" db="EMBL/GenBank/DDBJ databases">
        <title>Draft genome sequences of six Vibrio diazotrophicus strains isolated from deep-sea sediments of the Baltic Sea.</title>
        <authorList>
            <person name="Castillo D."/>
            <person name="Vandieken V."/>
            <person name="Chiang O."/>
            <person name="Middelboe M."/>
        </authorList>
    </citation>
    <scope>NUCLEOTIDE SEQUENCE [LARGE SCALE GENOMIC DNA]</scope>
    <source>
        <strain evidence="3 4">65.10M</strain>
    </source>
</reference>
<organism evidence="3 4">
    <name type="scientific">Vibrio diazotrophicus</name>
    <dbReference type="NCBI Taxonomy" id="685"/>
    <lineage>
        <taxon>Bacteria</taxon>
        <taxon>Pseudomonadati</taxon>
        <taxon>Pseudomonadota</taxon>
        <taxon>Gammaproteobacteria</taxon>
        <taxon>Vibrionales</taxon>
        <taxon>Vibrionaceae</taxon>
        <taxon>Vibrio</taxon>
    </lineage>
</organism>
<evidence type="ECO:0000259" key="2">
    <source>
        <dbReference type="Pfam" id="PF02579"/>
    </source>
</evidence>
<comment type="caution">
    <text evidence="3">The sequence shown here is derived from an EMBL/GenBank/DDBJ whole genome shotgun (WGS) entry which is preliminary data.</text>
</comment>
<gene>
    <name evidence="3" type="ORF">C1O25_17230</name>
</gene>
<dbReference type="InterPro" id="IPR036105">
    <property type="entry name" value="DiNase_FeMo-co_biosyn_sf"/>
</dbReference>
<protein>
    <submittedName>
        <fullName evidence="3">Dinitrogenase iron-molybdenum cofactor biosynthesis protein</fullName>
    </submittedName>
</protein>
<evidence type="ECO:0000313" key="4">
    <source>
        <dbReference type="Proteomes" id="UP000236547"/>
    </source>
</evidence>
<feature type="domain" description="Dinitrogenase iron-molybdenum cofactor biosynthesis" evidence="2">
    <location>
        <begin position="23"/>
        <end position="111"/>
    </location>
</feature>
<dbReference type="Pfam" id="PF02579">
    <property type="entry name" value="Nitro_FeMo-Co"/>
    <property type="match status" value="1"/>
</dbReference>
<dbReference type="Proteomes" id="UP000236547">
    <property type="component" value="Unassembled WGS sequence"/>
</dbReference>
<sequence length="158" mass="17818">MLVALYGLSAMESRMKVALTIWNNRISPVFDVAQQALLLEVEQRVIQHQQVFDLPVDSAMNKLTFLISQNVDLLICGAISRSLQLAIEEHGIKVYPFCSGEVSELIECWQKDQLDQVSFAMPGCGKRRRMGQRTQGNGCWNSDNHCRRQIKHLGGNDA</sequence>
<dbReference type="EMBL" id="POSM01000030">
    <property type="protein sequence ID" value="PNH99343.1"/>
    <property type="molecule type" value="Genomic_DNA"/>
</dbReference>
<accession>A0ABX4W6G3</accession>
<dbReference type="InterPro" id="IPR003731">
    <property type="entry name" value="Di-Nase_FeMo-co_biosynth"/>
</dbReference>
<evidence type="ECO:0000313" key="3">
    <source>
        <dbReference type="EMBL" id="PNH99343.1"/>
    </source>
</evidence>
<keyword evidence="4" id="KW-1185">Reference proteome</keyword>
<dbReference type="Gene3D" id="3.30.420.130">
    <property type="entry name" value="Dinitrogenase iron-molybdenum cofactor biosynthesis domain"/>
    <property type="match status" value="1"/>
</dbReference>
<proteinExistence type="predicted"/>
<dbReference type="SUPFAM" id="SSF53146">
    <property type="entry name" value="Nitrogenase accessory factor-like"/>
    <property type="match status" value="1"/>
</dbReference>
<evidence type="ECO:0000256" key="1">
    <source>
        <dbReference type="ARBA" id="ARBA00023231"/>
    </source>
</evidence>
<name>A0ABX4W6G3_VIBDI</name>